<reference evidence="2" key="1">
    <citation type="submission" date="2020-11" db="EMBL/GenBank/DDBJ databases">
        <title>Adaptations for nitrogen fixation in a non-lichenized fungal sporocarp promotes dispersal by wood-feeding termites.</title>
        <authorList>
            <consortium name="DOE Joint Genome Institute"/>
            <person name="Koch R.A."/>
            <person name="Yoon G."/>
            <person name="Arayal U."/>
            <person name="Lail K."/>
            <person name="Amirebrahimi M."/>
            <person name="Labutti K."/>
            <person name="Lipzen A."/>
            <person name="Riley R."/>
            <person name="Barry K."/>
            <person name="Henrissat B."/>
            <person name="Grigoriev I.V."/>
            <person name="Herr J.R."/>
            <person name="Aime M.C."/>
        </authorList>
    </citation>
    <scope>NUCLEOTIDE SEQUENCE</scope>
    <source>
        <strain evidence="2">MCA 3950</strain>
    </source>
</reference>
<feature type="compositionally biased region" description="Low complexity" evidence="1">
    <location>
        <begin position="214"/>
        <end position="235"/>
    </location>
</feature>
<dbReference type="Proteomes" id="UP000812287">
    <property type="component" value="Unassembled WGS sequence"/>
</dbReference>
<dbReference type="EMBL" id="MU250530">
    <property type="protein sequence ID" value="KAG7447956.1"/>
    <property type="molecule type" value="Genomic_DNA"/>
</dbReference>
<feature type="compositionally biased region" description="Polar residues" evidence="1">
    <location>
        <begin position="334"/>
        <end position="353"/>
    </location>
</feature>
<feature type="region of interest" description="Disordered" evidence="1">
    <location>
        <begin position="210"/>
        <end position="353"/>
    </location>
</feature>
<dbReference type="GeneID" id="66106384"/>
<feature type="compositionally biased region" description="Low complexity" evidence="1">
    <location>
        <begin position="252"/>
        <end position="262"/>
    </location>
</feature>
<evidence type="ECO:0000313" key="2">
    <source>
        <dbReference type="EMBL" id="KAG7447956.1"/>
    </source>
</evidence>
<organism evidence="2 3">
    <name type="scientific">Guyanagaster necrorhizus</name>
    <dbReference type="NCBI Taxonomy" id="856835"/>
    <lineage>
        <taxon>Eukaryota</taxon>
        <taxon>Fungi</taxon>
        <taxon>Dikarya</taxon>
        <taxon>Basidiomycota</taxon>
        <taxon>Agaricomycotina</taxon>
        <taxon>Agaricomycetes</taxon>
        <taxon>Agaricomycetidae</taxon>
        <taxon>Agaricales</taxon>
        <taxon>Marasmiineae</taxon>
        <taxon>Physalacriaceae</taxon>
        <taxon>Guyanagaster</taxon>
    </lineage>
</organism>
<evidence type="ECO:0000313" key="3">
    <source>
        <dbReference type="Proteomes" id="UP000812287"/>
    </source>
</evidence>
<keyword evidence="3" id="KW-1185">Reference proteome</keyword>
<dbReference type="AlphaFoldDB" id="A0A9P7VY40"/>
<feature type="region of interest" description="Disordered" evidence="1">
    <location>
        <begin position="128"/>
        <end position="158"/>
    </location>
</feature>
<dbReference type="RefSeq" id="XP_043041456.1">
    <property type="nucleotide sequence ID" value="XM_043184087.1"/>
</dbReference>
<accession>A0A9P7VY40</accession>
<dbReference type="OrthoDB" id="3237202at2759"/>
<sequence length="353" mass="38067">MITHRGFSASIVANGKPLPEYLVAVDATNHRVSCWIPSEDGQESVELHWQDHGGKIDTCSFITLDGFTVPGRFLYGCGTAYRSGVRTSKRTERPFIFQQITESEAGRSSSGTSQRDVGMITLRIKRVNRVSSRPPNPHLTLPTSRQGVSQPGDIRVGFGDEVSSFEQHGFTWGVRPFQPESTSRTPSTYVTFVFRYRSRVFLRAQGILPEKEPSPVSTPSPQASSSSQASSSAHAGVPNRRIASAPVTSPGSATSPPAFITPAPSPAIPSGPTSSASSPTVKPSSRRSSSAKARLYNSGNRMPSTDTRRSVSMRPIPYTSTRLPGPGTIGISRTPLQPQNQEGNNNRPDANDD</sequence>
<comment type="caution">
    <text evidence="2">The sequence shown here is derived from an EMBL/GenBank/DDBJ whole genome shotgun (WGS) entry which is preliminary data.</text>
</comment>
<name>A0A9P7VY40_9AGAR</name>
<evidence type="ECO:0000256" key="1">
    <source>
        <dbReference type="SAM" id="MobiDB-lite"/>
    </source>
</evidence>
<protein>
    <submittedName>
        <fullName evidence="2">Uncharacterized protein</fullName>
    </submittedName>
</protein>
<gene>
    <name evidence="2" type="ORF">BT62DRAFT_918456</name>
</gene>
<proteinExistence type="predicted"/>
<feature type="compositionally biased region" description="Low complexity" evidence="1">
    <location>
        <begin position="270"/>
        <end position="293"/>
    </location>
</feature>